<keyword evidence="1" id="KW-0812">Transmembrane</keyword>
<dbReference type="PANTHER" id="PTHR34391:SF1">
    <property type="entry name" value="UPF0658 GOLGI APPARATUS MEMBRANE PROTEIN C1952.10C-RELATED"/>
    <property type="match status" value="1"/>
</dbReference>
<dbReference type="EMBL" id="JANBOH010000067">
    <property type="protein sequence ID" value="KAJ1646287.1"/>
    <property type="molecule type" value="Genomic_DNA"/>
</dbReference>
<dbReference type="AlphaFoldDB" id="A0A9W8CJA7"/>
<keyword evidence="1" id="KW-1133">Transmembrane helix</keyword>
<evidence type="ECO:0000256" key="1">
    <source>
        <dbReference type="SAM" id="Phobius"/>
    </source>
</evidence>
<dbReference type="Proteomes" id="UP001145021">
    <property type="component" value="Unassembled WGS sequence"/>
</dbReference>
<protein>
    <submittedName>
        <fullName evidence="2">Uncharacterized protein</fullName>
    </submittedName>
</protein>
<gene>
    <name evidence="2" type="ORF">LPJ64_002218</name>
</gene>
<sequence>MTLANKLCCWLAAAQAAAIIGLETAIFVYVLRNVEGVFNSWSSDKGIAIYFLLLVIAAIYGVFLLVGGVMNGDTIQILGFCVFHLFAMSLGIFRYFQIKEWLFYKFRDEVFYEIKNQMISSVCVMAGITVVYGVMSYFWYTEFGWEIYKRVGADMKIRRMYINYRALVLLLKMDFFVFVGFAVTYIILILKTNDPEFGITVAFVPMTLMVLLLAFWALRKESVGTMWVFVFLLCGSTAYFVFKCARMYDPKQEAKFAKQRPMMTYYTVVSLVVIAATLQQAVTCLANFGYGLKERIEITRGKRSDMEQIQDYYVNAAGDRRMNLEG</sequence>
<dbReference type="GO" id="GO:0005794">
    <property type="term" value="C:Golgi apparatus"/>
    <property type="evidence" value="ECO:0007669"/>
    <property type="project" value="TreeGrafter"/>
</dbReference>
<feature type="transmembrane region" description="Helical" evidence="1">
    <location>
        <begin position="166"/>
        <end position="190"/>
    </location>
</feature>
<comment type="caution">
    <text evidence="2">The sequence shown here is derived from an EMBL/GenBank/DDBJ whole genome shotgun (WGS) entry which is preliminary data.</text>
</comment>
<organism evidence="2 3">
    <name type="scientific">Coemansia asiatica</name>
    <dbReference type="NCBI Taxonomy" id="1052880"/>
    <lineage>
        <taxon>Eukaryota</taxon>
        <taxon>Fungi</taxon>
        <taxon>Fungi incertae sedis</taxon>
        <taxon>Zoopagomycota</taxon>
        <taxon>Kickxellomycotina</taxon>
        <taxon>Kickxellomycetes</taxon>
        <taxon>Kickxellales</taxon>
        <taxon>Kickxellaceae</taxon>
        <taxon>Coemansia</taxon>
    </lineage>
</organism>
<feature type="transmembrane region" description="Helical" evidence="1">
    <location>
        <begin position="75"/>
        <end position="96"/>
    </location>
</feature>
<keyword evidence="1" id="KW-0472">Membrane</keyword>
<accession>A0A9W8CJA7</accession>
<dbReference type="PANTHER" id="PTHR34391">
    <property type="entry name" value="UPF0658 GOLGI APPARATUS MEMBRANE PROTEIN C1952.10C-RELATED"/>
    <property type="match status" value="1"/>
</dbReference>
<feature type="transmembrane region" description="Helical" evidence="1">
    <location>
        <begin position="12"/>
        <end position="31"/>
    </location>
</feature>
<feature type="transmembrane region" description="Helical" evidence="1">
    <location>
        <begin position="224"/>
        <end position="242"/>
    </location>
</feature>
<feature type="transmembrane region" description="Helical" evidence="1">
    <location>
        <begin position="263"/>
        <end position="282"/>
    </location>
</feature>
<feature type="transmembrane region" description="Helical" evidence="1">
    <location>
        <begin position="47"/>
        <end position="69"/>
    </location>
</feature>
<evidence type="ECO:0000313" key="2">
    <source>
        <dbReference type="EMBL" id="KAJ1646287.1"/>
    </source>
</evidence>
<evidence type="ECO:0000313" key="3">
    <source>
        <dbReference type="Proteomes" id="UP001145021"/>
    </source>
</evidence>
<keyword evidence="3" id="KW-1185">Reference proteome</keyword>
<name>A0A9W8CJA7_9FUNG</name>
<proteinExistence type="predicted"/>
<feature type="transmembrane region" description="Helical" evidence="1">
    <location>
        <begin position="117"/>
        <end position="140"/>
    </location>
</feature>
<dbReference type="InterPro" id="IPR040410">
    <property type="entry name" value="UPF0658_Golgi"/>
</dbReference>
<feature type="transmembrane region" description="Helical" evidence="1">
    <location>
        <begin position="197"/>
        <end position="218"/>
    </location>
</feature>
<reference evidence="2" key="1">
    <citation type="submission" date="2022-07" db="EMBL/GenBank/DDBJ databases">
        <title>Phylogenomic reconstructions and comparative analyses of Kickxellomycotina fungi.</title>
        <authorList>
            <person name="Reynolds N.K."/>
            <person name="Stajich J.E."/>
            <person name="Barry K."/>
            <person name="Grigoriev I.V."/>
            <person name="Crous P."/>
            <person name="Smith M.E."/>
        </authorList>
    </citation>
    <scope>NUCLEOTIDE SEQUENCE</scope>
    <source>
        <strain evidence="2">NBRC 105413</strain>
    </source>
</reference>